<organism evidence="3 4">
    <name type="scientific">Herpetosiphon geysericola</name>
    <dbReference type="NCBI Taxonomy" id="70996"/>
    <lineage>
        <taxon>Bacteria</taxon>
        <taxon>Bacillati</taxon>
        <taxon>Chloroflexota</taxon>
        <taxon>Chloroflexia</taxon>
        <taxon>Herpetosiphonales</taxon>
        <taxon>Herpetosiphonaceae</taxon>
        <taxon>Herpetosiphon</taxon>
    </lineage>
</organism>
<dbReference type="SUPFAM" id="SSF52540">
    <property type="entry name" value="P-loop containing nucleoside triphosphate hydrolases"/>
    <property type="match status" value="1"/>
</dbReference>
<reference evidence="3 4" key="1">
    <citation type="submission" date="2015-07" db="EMBL/GenBank/DDBJ databases">
        <title>Whole genome sequence of Herpetosiphon geysericola DSM 7119.</title>
        <authorList>
            <person name="Hemp J."/>
            <person name="Ward L.M."/>
            <person name="Pace L.A."/>
            <person name="Fischer W.W."/>
        </authorList>
    </citation>
    <scope>NUCLEOTIDE SEQUENCE [LARGE SCALE GENOMIC DNA]</scope>
    <source>
        <strain evidence="3 4">DSM 7119</strain>
    </source>
</reference>
<dbReference type="GO" id="GO:0003677">
    <property type="term" value="F:DNA binding"/>
    <property type="evidence" value="ECO:0007669"/>
    <property type="project" value="InterPro"/>
</dbReference>
<protein>
    <recommendedName>
        <fullName evidence="2">FtsK domain-containing protein</fullName>
    </recommendedName>
</protein>
<sequence length="514" mass="56265">MGWMYGFLCGAIVLTILRYGPGLWRDWRAFQAWRLQHETLVPAVALATAAPAPVPTPEPPLTSYELPAYDPTILAGAGLALKNPPSNIAYIVKAKLHDPEPYWFPLGWSYGVTDVALNSAKFVGDVNHVALTGFTDSGKDSWAVQALLYLALMNTPDKLQLAIVDGKGGLSWLGWGDKAHTWLLAKRIDDIRPAMEKLKQERERRIEVLEAANCEKWEEYDKGDMPLLVVFVSELMLLQDATSKTELADWLNTELTSSRAAGIRYIVSGQTFTRMDTRWRSQISLYIAGYQPRGDADEPNTTFTTAELKKLGIRRDGAVIGVPPSELPVPPDGAGVFTCVQGRMVVTMRAPYYDKAHRQMILSKLPDKPKKALHRNADQALHDSLLRNLIGLDTTLPSTASSVLPSGDLLPVREAAALSLGKGMEADLSASEKRGKMAGFEPHPLTVNGVALPVVALDEVPLDEQRRIVETAATVSSRGQLCQALYETRGGRKYTIVQIVCDAAGLLMPQAKAA</sequence>
<dbReference type="AlphaFoldDB" id="A0A0P6Y4C5"/>
<dbReference type="Gene3D" id="3.40.50.300">
    <property type="entry name" value="P-loop containing nucleotide triphosphate hydrolases"/>
    <property type="match status" value="1"/>
</dbReference>
<feature type="binding site" evidence="1">
    <location>
        <begin position="133"/>
        <end position="140"/>
    </location>
    <ligand>
        <name>ATP</name>
        <dbReference type="ChEBI" id="CHEBI:30616"/>
    </ligand>
</feature>
<evidence type="ECO:0000313" key="3">
    <source>
        <dbReference type="EMBL" id="KPL87537.1"/>
    </source>
</evidence>
<keyword evidence="1" id="KW-0067">ATP-binding</keyword>
<accession>A0A0P6Y4C5</accession>
<dbReference type="InterPro" id="IPR002543">
    <property type="entry name" value="FtsK_dom"/>
</dbReference>
<dbReference type="STRING" id="70996.SE18_10740"/>
<gene>
    <name evidence="3" type="ORF">SE18_10740</name>
</gene>
<dbReference type="InterPro" id="IPR027417">
    <property type="entry name" value="P-loop_NTPase"/>
</dbReference>
<comment type="caution">
    <text evidence="3">The sequence shown here is derived from an EMBL/GenBank/DDBJ whole genome shotgun (WGS) entry which is preliminary data.</text>
</comment>
<dbReference type="GO" id="GO:0005524">
    <property type="term" value="F:ATP binding"/>
    <property type="evidence" value="ECO:0007669"/>
    <property type="project" value="UniProtKB-UniRule"/>
</dbReference>
<proteinExistence type="predicted"/>
<keyword evidence="4" id="KW-1185">Reference proteome</keyword>
<dbReference type="Pfam" id="PF01580">
    <property type="entry name" value="FtsK_SpoIIIE"/>
    <property type="match status" value="1"/>
</dbReference>
<evidence type="ECO:0000256" key="1">
    <source>
        <dbReference type="PROSITE-ProRule" id="PRU00289"/>
    </source>
</evidence>
<dbReference type="EMBL" id="LGKP01000018">
    <property type="protein sequence ID" value="KPL87537.1"/>
    <property type="molecule type" value="Genomic_DNA"/>
</dbReference>
<evidence type="ECO:0000259" key="2">
    <source>
        <dbReference type="PROSITE" id="PS50901"/>
    </source>
</evidence>
<evidence type="ECO:0000313" key="4">
    <source>
        <dbReference type="Proteomes" id="UP000050277"/>
    </source>
</evidence>
<name>A0A0P6Y4C5_9CHLR</name>
<dbReference type="PROSITE" id="PS50901">
    <property type="entry name" value="FTSK"/>
    <property type="match status" value="1"/>
</dbReference>
<keyword evidence="1" id="KW-0547">Nucleotide-binding</keyword>
<dbReference type="Proteomes" id="UP000050277">
    <property type="component" value="Unassembled WGS sequence"/>
</dbReference>
<dbReference type="OrthoDB" id="9807790at2"/>
<dbReference type="RefSeq" id="WP_054534453.1">
    <property type="nucleotide sequence ID" value="NZ_LGKP01000018.1"/>
</dbReference>
<feature type="domain" description="FtsK" evidence="2">
    <location>
        <begin position="112"/>
        <end position="298"/>
    </location>
</feature>